<evidence type="ECO:0000256" key="1">
    <source>
        <dbReference type="ARBA" id="ARBA00022741"/>
    </source>
</evidence>
<feature type="domain" description="AAA+ ATPase" evidence="3">
    <location>
        <begin position="309"/>
        <end position="472"/>
    </location>
</feature>
<organism evidence="4 5">
    <name type="scientific">Maudiozyma humilis</name>
    <name type="common">Sour dough yeast</name>
    <name type="synonym">Kazachstania humilis</name>
    <dbReference type="NCBI Taxonomy" id="51915"/>
    <lineage>
        <taxon>Eukaryota</taxon>
        <taxon>Fungi</taxon>
        <taxon>Dikarya</taxon>
        <taxon>Ascomycota</taxon>
        <taxon>Saccharomycotina</taxon>
        <taxon>Saccharomycetes</taxon>
        <taxon>Saccharomycetales</taxon>
        <taxon>Saccharomycetaceae</taxon>
        <taxon>Maudiozyma</taxon>
    </lineage>
</organism>
<evidence type="ECO:0000259" key="3">
    <source>
        <dbReference type="SMART" id="SM00382"/>
    </source>
</evidence>
<dbReference type="SMART" id="SM00382">
    <property type="entry name" value="AAA"/>
    <property type="match status" value="1"/>
</dbReference>
<dbReference type="GO" id="GO:0007131">
    <property type="term" value="P:reciprocal meiotic recombination"/>
    <property type="evidence" value="ECO:0007669"/>
    <property type="project" value="TreeGrafter"/>
</dbReference>
<keyword evidence="2" id="KW-0067">ATP-binding</keyword>
<dbReference type="Pfam" id="PF00004">
    <property type="entry name" value="AAA"/>
    <property type="match status" value="1"/>
</dbReference>
<reference evidence="4 5" key="1">
    <citation type="journal article" date="2023" name="Elife">
        <title>Identification of key yeast species and microbe-microbe interactions impacting larval growth of Drosophila in the wild.</title>
        <authorList>
            <person name="Mure A."/>
            <person name="Sugiura Y."/>
            <person name="Maeda R."/>
            <person name="Honda K."/>
            <person name="Sakurai N."/>
            <person name="Takahashi Y."/>
            <person name="Watada M."/>
            <person name="Katoh T."/>
            <person name="Gotoh A."/>
            <person name="Gotoh Y."/>
            <person name="Taniguchi I."/>
            <person name="Nakamura K."/>
            <person name="Hayashi T."/>
            <person name="Katayama T."/>
            <person name="Uemura T."/>
            <person name="Hattori Y."/>
        </authorList>
    </citation>
    <scope>NUCLEOTIDE SEQUENCE [LARGE SCALE GENOMIC DNA]</scope>
    <source>
        <strain evidence="4 5">KH-74</strain>
    </source>
</reference>
<dbReference type="Gene3D" id="3.40.50.300">
    <property type="entry name" value="P-loop containing nucleotide triphosphate hydrolases"/>
    <property type="match status" value="1"/>
</dbReference>
<dbReference type="GO" id="GO:0005694">
    <property type="term" value="C:chromosome"/>
    <property type="evidence" value="ECO:0007669"/>
    <property type="project" value="TreeGrafter"/>
</dbReference>
<proteinExistence type="predicted"/>
<dbReference type="GO" id="GO:0051598">
    <property type="term" value="P:meiotic recombination checkpoint signaling"/>
    <property type="evidence" value="ECO:0007669"/>
    <property type="project" value="TreeGrafter"/>
</dbReference>
<accession>A0AAV5S0W6</accession>
<dbReference type="InterPro" id="IPR027417">
    <property type="entry name" value="P-loop_NTPase"/>
</dbReference>
<dbReference type="GO" id="GO:0016887">
    <property type="term" value="F:ATP hydrolysis activity"/>
    <property type="evidence" value="ECO:0007669"/>
    <property type="project" value="InterPro"/>
</dbReference>
<evidence type="ECO:0000313" key="5">
    <source>
        <dbReference type="Proteomes" id="UP001377567"/>
    </source>
</evidence>
<evidence type="ECO:0000313" key="4">
    <source>
        <dbReference type="EMBL" id="GMM57509.1"/>
    </source>
</evidence>
<dbReference type="PANTHER" id="PTHR45991">
    <property type="entry name" value="PACHYTENE CHECKPOINT PROTEIN 2"/>
    <property type="match status" value="1"/>
</dbReference>
<dbReference type="InterPro" id="IPR003593">
    <property type="entry name" value="AAA+_ATPase"/>
</dbReference>
<evidence type="ECO:0000256" key="2">
    <source>
        <dbReference type="ARBA" id="ARBA00022840"/>
    </source>
</evidence>
<keyword evidence="1" id="KW-0547">Nucleotide-binding</keyword>
<dbReference type="AlphaFoldDB" id="A0AAV5S0W6"/>
<sequence length="522" mass="59597">MPIFVDVEVDIASFDPVRNIFFSQTTLLTSILNNSDRNHDSPPERLFETFMTLIKRIIERRIEIILFNNKEATHYTVEELLKEVHGAVEIQGLRSVQARDKLIENVIKVLFSQVQTQENNLTVNDCHDNIILNLFVRNLYIERRFRPTIPYNNNTTESLEETVSSILKGKDCSLNTSIGKLPHNNTIKVNFYYFPINRIDNKCNPLMKSFDEFVISDKDSNNFPKIGRRITKEEKPVELDLPQFSTTTSDLVTSTILPSEKFEGLWESLYFEEDFKQSIFSTASLSLELSKLKEKNSYIVQSDLEQLGMSGLILIHGPPGTGKTSICRAVCQKLAIRRKNIDLMKKNESFPVLILLELRCSRIFSRWFGNSSKNISAIFQDIEVLLEQKKGTLEFVCLMIDEVETIASCRNQMISNNESNESVRIVNSLLTHLDKLKKFDNFFVLATSNYVDSLDSAFVDRADMVYHIPNPSIIAIEQIISSSIVFLSKLNIVTAQGSVEKLLGSDIYRAIIRSVANKCLVC</sequence>
<keyword evidence="5" id="KW-1185">Reference proteome</keyword>
<dbReference type="EMBL" id="BTGD01000013">
    <property type="protein sequence ID" value="GMM57509.1"/>
    <property type="molecule type" value="Genomic_DNA"/>
</dbReference>
<dbReference type="InterPro" id="IPR003959">
    <property type="entry name" value="ATPase_AAA_core"/>
</dbReference>
<protein>
    <submittedName>
        <fullName evidence="4">Pch2 protein</fullName>
    </submittedName>
</protein>
<dbReference type="PANTHER" id="PTHR45991:SF1">
    <property type="entry name" value="PACHYTENE CHECKPOINT PROTEIN 2 HOMOLOG"/>
    <property type="match status" value="1"/>
</dbReference>
<comment type="caution">
    <text evidence="4">The sequence shown here is derived from an EMBL/GenBank/DDBJ whole genome shotgun (WGS) entry which is preliminary data.</text>
</comment>
<gene>
    <name evidence="4" type="ORF">DAKH74_041250</name>
</gene>
<dbReference type="Proteomes" id="UP001377567">
    <property type="component" value="Unassembled WGS sequence"/>
</dbReference>
<dbReference type="GO" id="GO:0005634">
    <property type="term" value="C:nucleus"/>
    <property type="evidence" value="ECO:0007669"/>
    <property type="project" value="TreeGrafter"/>
</dbReference>
<name>A0AAV5S0W6_MAUHU</name>
<dbReference type="GO" id="GO:0005524">
    <property type="term" value="F:ATP binding"/>
    <property type="evidence" value="ECO:0007669"/>
    <property type="project" value="UniProtKB-KW"/>
</dbReference>
<dbReference type="InterPro" id="IPR044539">
    <property type="entry name" value="Pch2-like"/>
</dbReference>
<dbReference type="SUPFAM" id="SSF52540">
    <property type="entry name" value="P-loop containing nucleoside triphosphate hydrolases"/>
    <property type="match status" value="2"/>
</dbReference>